<dbReference type="NCBIfam" id="TIGR01930">
    <property type="entry name" value="AcCoA-C-Actrans"/>
    <property type="match status" value="1"/>
</dbReference>
<reference evidence="8 9" key="1">
    <citation type="journal article" date="2019" name="Nat. Microbiol.">
        <title>Mediterranean grassland soil C-N compound turnover is dependent on rainfall and depth, and is mediated by genomically divergent microorganisms.</title>
        <authorList>
            <person name="Diamond S."/>
            <person name="Andeer P.F."/>
            <person name="Li Z."/>
            <person name="Crits-Christoph A."/>
            <person name="Burstein D."/>
            <person name="Anantharaman K."/>
            <person name="Lane K.R."/>
            <person name="Thomas B.C."/>
            <person name="Pan C."/>
            <person name="Northen T.R."/>
            <person name="Banfield J.F."/>
        </authorList>
    </citation>
    <scope>NUCLEOTIDE SEQUENCE [LARGE SCALE GENOMIC DNA]</scope>
    <source>
        <strain evidence="8">WS_4</strain>
    </source>
</reference>
<evidence type="ECO:0000256" key="2">
    <source>
        <dbReference type="ARBA" id="ARBA00022679"/>
    </source>
</evidence>
<feature type="active site" description="Proton acceptor" evidence="4">
    <location>
        <position position="379"/>
    </location>
</feature>
<dbReference type="InterPro" id="IPR020613">
    <property type="entry name" value="Thiolase_CS"/>
</dbReference>
<keyword evidence="2 5" id="KW-0808">Transferase</keyword>
<feature type="active site" description="Acyl-thioester intermediate" evidence="4">
    <location>
        <position position="88"/>
    </location>
</feature>
<dbReference type="PANTHER" id="PTHR18919">
    <property type="entry name" value="ACETYL-COA C-ACYLTRANSFERASE"/>
    <property type="match status" value="1"/>
</dbReference>
<organism evidence="8 9">
    <name type="scientific">Eiseniibacteriota bacterium</name>
    <dbReference type="NCBI Taxonomy" id="2212470"/>
    <lineage>
        <taxon>Bacteria</taxon>
        <taxon>Candidatus Eiseniibacteriota</taxon>
    </lineage>
</organism>
<dbReference type="Pfam" id="PF00108">
    <property type="entry name" value="Thiolase_N"/>
    <property type="match status" value="1"/>
</dbReference>
<proteinExistence type="inferred from homology"/>
<evidence type="ECO:0000259" key="6">
    <source>
        <dbReference type="Pfam" id="PF00108"/>
    </source>
</evidence>
<protein>
    <submittedName>
        <fullName evidence="8">Acetyl-CoA C-acetyltransferase</fullName>
    </submittedName>
</protein>
<evidence type="ECO:0000256" key="1">
    <source>
        <dbReference type="ARBA" id="ARBA00010982"/>
    </source>
</evidence>
<feature type="active site" description="Proton acceptor" evidence="4">
    <location>
        <position position="349"/>
    </location>
</feature>
<dbReference type="EMBL" id="VBOU01000075">
    <property type="protein sequence ID" value="TMQ54291.1"/>
    <property type="molecule type" value="Genomic_DNA"/>
</dbReference>
<keyword evidence="3 5" id="KW-0012">Acyltransferase</keyword>
<evidence type="ECO:0000256" key="4">
    <source>
        <dbReference type="PIRSR" id="PIRSR000429-1"/>
    </source>
</evidence>
<dbReference type="PIRSF" id="PIRSF000429">
    <property type="entry name" value="Ac-CoA_Ac_transf"/>
    <property type="match status" value="1"/>
</dbReference>
<dbReference type="Proteomes" id="UP000319829">
    <property type="component" value="Unassembled WGS sequence"/>
</dbReference>
<dbReference type="CDD" id="cd00751">
    <property type="entry name" value="thiolase"/>
    <property type="match status" value="1"/>
</dbReference>
<comment type="caution">
    <text evidence="8">The sequence shown here is derived from an EMBL/GenBank/DDBJ whole genome shotgun (WGS) entry which is preliminary data.</text>
</comment>
<evidence type="ECO:0000259" key="7">
    <source>
        <dbReference type="Pfam" id="PF02803"/>
    </source>
</evidence>
<evidence type="ECO:0000256" key="3">
    <source>
        <dbReference type="ARBA" id="ARBA00023315"/>
    </source>
</evidence>
<dbReference type="FunFam" id="3.40.47.10:FF:000010">
    <property type="entry name" value="Acetyl-CoA acetyltransferase (Thiolase)"/>
    <property type="match status" value="1"/>
</dbReference>
<dbReference type="PANTHER" id="PTHR18919:SF151">
    <property type="entry name" value="BLR2427 PROTEIN"/>
    <property type="match status" value="1"/>
</dbReference>
<name>A0A538SSH8_UNCEI</name>
<dbReference type="InterPro" id="IPR020616">
    <property type="entry name" value="Thiolase_N"/>
</dbReference>
<evidence type="ECO:0000313" key="8">
    <source>
        <dbReference type="EMBL" id="TMQ54291.1"/>
    </source>
</evidence>
<feature type="domain" description="Thiolase N-terminal" evidence="6">
    <location>
        <begin position="4"/>
        <end position="263"/>
    </location>
</feature>
<dbReference type="InterPro" id="IPR020617">
    <property type="entry name" value="Thiolase_C"/>
</dbReference>
<evidence type="ECO:0000256" key="5">
    <source>
        <dbReference type="RuleBase" id="RU003557"/>
    </source>
</evidence>
<gene>
    <name evidence="8" type="ORF">E6K74_07035</name>
</gene>
<evidence type="ECO:0000313" key="9">
    <source>
        <dbReference type="Proteomes" id="UP000319829"/>
    </source>
</evidence>
<dbReference type="PROSITE" id="PS00737">
    <property type="entry name" value="THIOLASE_2"/>
    <property type="match status" value="1"/>
</dbReference>
<dbReference type="GO" id="GO:0003988">
    <property type="term" value="F:acetyl-CoA C-acyltransferase activity"/>
    <property type="evidence" value="ECO:0007669"/>
    <property type="project" value="UniProtKB-ARBA"/>
</dbReference>
<dbReference type="AlphaFoldDB" id="A0A538SSH8"/>
<dbReference type="Gene3D" id="3.40.47.10">
    <property type="match status" value="2"/>
</dbReference>
<dbReference type="InterPro" id="IPR016039">
    <property type="entry name" value="Thiolase-like"/>
</dbReference>
<dbReference type="SUPFAM" id="SSF53901">
    <property type="entry name" value="Thiolase-like"/>
    <property type="match status" value="2"/>
</dbReference>
<comment type="similarity">
    <text evidence="1 5">Belongs to the thiolase-like superfamily. Thiolase family.</text>
</comment>
<sequence length="395" mass="41650">MERVAIAAAVRTPIGRFLGAFADLTAADLGVAATRAALERARVSPADVDELIYGCARQAGGGPNVARQVLVRSGIPHERPAFTANQACGSGLQSIILGAEHIRVGKSRLVLVGGTESMSRVPYLLDRARTGYRLGNAPLVDGMYRDGFLDPICGMLMGETAEKLADLYKIGREEQDRFALESQHRAAAAIAERRFDCEIAPVAVKDRKGQERLVTADEHPRADTTLEDLAKLPPVFREGGTVHAGNSSGITDGASSLVLAAESVARERGLDVLAWVGESEVVGVDPAIMGIGPVPATRRLLAKTGLALGDFDLIELNEAFAAQVLACDRELHMDRSRLNVNGGAIALGHPIGCTGARIVTTLVHEMKRRKAARGLATLCVSGGLGIALELTQGGS</sequence>
<dbReference type="Pfam" id="PF02803">
    <property type="entry name" value="Thiolase_C"/>
    <property type="match status" value="1"/>
</dbReference>
<feature type="domain" description="Thiolase C-terminal" evidence="7">
    <location>
        <begin position="272"/>
        <end position="389"/>
    </location>
</feature>
<accession>A0A538SSH8</accession>
<dbReference type="InterPro" id="IPR002155">
    <property type="entry name" value="Thiolase"/>
</dbReference>